<dbReference type="OrthoDB" id="2550943at2759"/>
<dbReference type="Proteomes" id="UP000008867">
    <property type="component" value="Chromosome 1"/>
</dbReference>
<reference evidence="2 3" key="1">
    <citation type="journal article" date="2010" name="Science">
        <title>Pathogenicity determinants in smut fungi revealed by genome comparison.</title>
        <authorList>
            <person name="Schirawski J."/>
            <person name="Mannhaupt G."/>
            <person name="Muench K."/>
            <person name="Brefort T."/>
            <person name="Schipper K."/>
            <person name="Doehlemann G."/>
            <person name="Di Stasio M."/>
            <person name="Roessel N."/>
            <person name="Mendoza-Mendoza A."/>
            <person name="Pester D."/>
            <person name="Mueller O."/>
            <person name="Winterberg B."/>
            <person name="Meyer E."/>
            <person name="Ghareeb H."/>
            <person name="Wollenberg T."/>
            <person name="Muensterkoetter M."/>
            <person name="Wong P."/>
            <person name="Walter M."/>
            <person name="Stukenbrock E."/>
            <person name="Gueldener U."/>
            <person name="Kahmann R."/>
        </authorList>
    </citation>
    <scope>NUCLEOTIDE SEQUENCE [LARGE SCALE GENOMIC DNA]</scope>
    <source>
        <strain evidence="3">SRZ2</strain>
    </source>
</reference>
<proteinExistence type="predicted"/>
<feature type="compositionally biased region" description="Acidic residues" evidence="1">
    <location>
        <begin position="820"/>
        <end position="830"/>
    </location>
</feature>
<organism evidence="2 3">
    <name type="scientific">Sporisorium reilianum (strain SRZ2)</name>
    <name type="common">Maize head smut fungus</name>
    <dbReference type="NCBI Taxonomy" id="999809"/>
    <lineage>
        <taxon>Eukaryota</taxon>
        <taxon>Fungi</taxon>
        <taxon>Dikarya</taxon>
        <taxon>Basidiomycota</taxon>
        <taxon>Ustilaginomycotina</taxon>
        <taxon>Ustilaginomycetes</taxon>
        <taxon>Ustilaginales</taxon>
        <taxon>Ustilaginaceae</taxon>
        <taxon>Sporisorium</taxon>
    </lineage>
</organism>
<dbReference type="AlphaFoldDB" id="E6ZL05"/>
<gene>
    <name evidence="2" type="ORF">sr11874</name>
</gene>
<dbReference type="eggNOG" id="ENOG502R2I6">
    <property type="taxonomic scope" value="Eukaryota"/>
</dbReference>
<feature type="region of interest" description="Disordered" evidence="1">
    <location>
        <begin position="101"/>
        <end position="143"/>
    </location>
</feature>
<evidence type="ECO:0000313" key="2">
    <source>
        <dbReference type="EMBL" id="CBQ68008.1"/>
    </source>
</evidence>
<dbReference type="VEuPathDB" id="FungiDB:sr11874"/>
<name>E6ZL05_SPORE</name>
<feature type="compositionally biased region" description="Low complexity" evidence="1">
    <location>
        <begin position="801"/>
        <end position="819"/>
    </location>
</feature>
<feature type="region of interest" description="Disordered" evidence="1">
    <location>
        <begin position="678"/>
        <end position="699"/>
    </location>
</feature>
<sequence>MATRICAKRAHQIAASVLGNGVGPSRLPGASVCRCHSHAAAKLVSASSTHRAPRAFSTSAFRSDESSSQPVATQDAELESAPKKNSIGLFAGEDANAEPTLEYLDSLKPRARRYPRDQHRSRRNDVNPFAKDSNTKNNPEDKLWERTRARLNASFTRGQLATLGRAARLPGSYARTVKKDDLVRRIMVHRFGMEDARERADREKREELEKRTVHVGFRPAELYLLLSRGSSRVRQEAGKAQVAILPQAPAKEKGHSDKLGFWIKGKDQGIARMTHWVEEFKQSIMTRSEEVVLSAESRDADASDTTVSEVLPAELVRFISQLSRCFMEASPIQNGKVTLSLAYLDERDAQKAVLLLRQYHADSAKAMHRIGAAAYRDNVDATRKCSMLPFVPNEPTPWIKQADDVLYGAHSDLSFRVSHVPELNAFSMLSTTKLPTMKLHGWTHQGQVPFAEPFRALVDAALASSSSGSTSAQPKETECSAELGHVLYNSSGLTLADEGLSEQDMLARLQDPLAAPLSGMWPIETALDWARQFRTRFGREASRFVPTTLFRSQKNISLDIWLERQGYALAGKRTAGGASEQVVLVYQPAQTGYVGQGRKLELVLRRHQSEADLAEGAKGGWTIHRARWVSEAQGDVMIPEKGADLRLGARTLLPLETEALAAIETELAAYLSQTPAAAKAATPDPEAADEGDEAVEDAETEVNDLLGSETEVVERSAATAKAGGLAAHAGALPPSVLDIESVGTLALESATRSTVQTYLQRSIPAAAAPAQPAPAAEPQETAVDADAEATPATPVDTAEQSSTSSEPEVGSSTPITTAEVEAEVEAEAEATEAAASEHTPELPPSSAPSPVLIREISQDLATKATCESLRITWRVSAAEHAPQWTSVVEPISALLDRHDVSIR</sequence>
<dbReference type="HOGENOM" id="CLU_317654_0_0_1"/>
<feature type="region of interest" description="Disordered" evidence="1">
    <location>
        <begin position="58"/>
        <end position="85"/>
    </location>
</feature>
<accession>E6ZL05</accession>
<evidence type="ECO:0000256" key="1">
    <source>
        <dbReference type="SAM" id="MobiDB-lite"/>
    </source>
</evidence>
<keyword evidence="3" id="KW-1185">Reference proteome</keyword>
<feature type="region of interest" description="Disordered" evidence="1">
    <location>
        <begin position="766"/>
        <end position="849"/>
    </location>
</feature>
<protein>
    <submittedName>
        <fullName evidence="2">Uncharacterized protein</fullName>
    </submittedName>
</protein>
<feature type="compositionally biased region" description="Polar residues" evidence="1">
    <location>
        <begin position="58"/>
        <end position="72"/>
    </location>
</feature>
<evidence type="ECO:0000313" key="3">
    <source>
        <dbReference type="Proteomes" id="UP000008867"/>
    </source>
</evidence>
<feature type="compositionally biased region" description="Low complexity" evidence="1">
    <location>
        <begin position="766"/>
        <end position="780"/>
    </location>
</feature>
<feature type="compositionally biased region" description="Acidic residues" evidence="1">
    <location>
        <begin position="686"/>
        <end position="699"/>
    </location>
</feature>
<dbReference type="EMBL" id="FQ311430">
    <property type="protein sequence ID" value="CBQ68008.1"/>
    <property type="molecule type" value="Genomic_DNA"/>
</dbReference>